<dbReference type="EMBL" id="JAYGHK010000022">
    <property type="protein sequence ID" value="MEA5608088.1"/>
    <property type="molecule type" value="Genomic_DNA"/>
</dbReference>
<sequence length="46" mass="4976">METTLVNGDVNPDVKDLAPEGLLFIFATDSPNNQPLLVVTNEMSKS</sequence>
<reference evidence="1 2" key="1">
    <citation type="submission" date="2023-12" db="EMBL/GenBank/DDBJ databases">
        <title>Baltic Sea Cyanobacteria.</title>
        <authorList>
            <person name="Delbaje E."/>
            <person name="Fewer D.P."/>
            <person name="Shishido T.K."/>
        </authorList>
    </citation>
    <scope>NUCLEOTIDE SEQUENCE [LARGE SCALE GENOMIC DNA]</scope>
    <source>
        <strain evidence="1 2">UHCC 0060</strain>
    </source>
</reference>
<dbReference type="Proteomes" id="UP001303285">
    <property type="component" value="Unassembled WGS sequence"/>
</dbReference>
<accession>A0ABU5UQA9</accession>
<evidence type="ECO:0000313" key="2">
    <source>
        <dbReference type="Proteomes" id="UP001303285"/>
    </source>
</evidence>
<proteinExistence type="predicted"/>
<gene>
    <name evidence="1" type="ORF">VB695_08365</name>
</gene>
<organism evidence="1 2">
    <name type="scientific">Nodularia spumigena UHCC 0060</name>
    <dbReference type="NCBI Taxonomy" id="3110300"/>
    <lineage>
        <taxon>Bacteria</taxon>
        <taxon>Bacillati</taxon>
        <taxon>Cyanobacteriota</taxon>
        <taxon>Cyanophyceae</taxon>
        <taxon>Nostocales</taxon>
        <taxon>Nodulariaceae</taxon>
        <taxon>Nodularia</taxon>
    </lineage>
</organism>
<keyword evidence="2" id="KW-1185">Reference proteome</keyword>
<dbReference type="GeneID" id="78020027"/>
<protein>
    <submittedName>
        <fullName evidence="1">Uncharacterized protein</fullName>
    </submittedName>
</protein>
<name>A0ABU5UQA9_NODSP</name>
<comment type="caution">
    <text evidence="1">The sequence shown here is derived from an EMBL/GenBank/DDBJ whole genome shotgun (WGS) entry which is preliminary data.</text>
</comment>
<dbReference type="RefSeq" id="WP_006199090.1">
    <property type="nucleotide sequence ID" value="NZ_JAYGHK010000022.1"/>
</dbReference>
<evidence type="ECO:0000313" key="1">
    <source>
        <dbReference type="EMBL" id="MEA5608088.1"/>
    </source>
</evidence>